<accession>A0AA42DK97</accession>
<name>A0AA42DK97_9FIRM</name>
<dbReference type="EMBL" id="JAQIFT010000013">
    <property type="protein sequence ID" value="MDA3730405.1"/>
    <property type="molecule type" value="Genomic_DNA"/>
</dbReference>
<evidence type="ECO:0000313" key="2">
    <source>
        <dbReference type="Proteomes" id="UP001169242"/>
    </source>
</evidence>
<proteinExistence type="predicted"/>
<dbReference type="RefSeq" id="WP_053984955.1">
    <property type="nucleotide sequence ID" value="NZ_JAQIFT010000013.1"/>
</dbReference>
<organism evidence="1 2">
    <name type="scientific">Holtiella tumoricola</name>
    <dbReference type="NCBI Taxonomy" id="3018743"/>
    <lineage>
        <taxon>Bacteria</taxon>
        <taxon>Bacillati</taxon>
        <taxon>Bacillota</taxon>
        <taxon>Clostridia</taxon>
        <taxon>Lachnospirales</taxon>
        <taxon>Cellulosilyticaceae</taxon>
        <taxon>Holtiella</taxon>
    </lineage>
</organism>
<dbReference type="AlphaFoldDB" id="A0AA42DK97"/>
<protein>
    <submittedName>
        <fullName evidence="1">Uncharacterized protein</fullName>
    </submittedName>
</protein>
<reference evidence="1" key="1">
    <citation type="journal article" date="2023" name="Int. J. Syst. Evol. Microbiol.">
        <title>&lt;i&gt;Holtiella tumoricola&lt;/i&gt; gen. nov. sp. nov., isolated from a human clinical sample.</title>
        <authorList>
            <person name="Allen-Vercoe E."/>
            <person name="Daigneault M.C."/>
            <person name="Vancuren S.J."/>
            <person name="Cochrane K."/>
            <person name="O'Neal L.L."/>
            <person name="Sankaranarayanan K."/>
            <person name="Lawson P.A."/>
        </authorList>
    </citation>
    <scope>NUCLEOTIDE SEQUENCE</scope>
    <source>
        <strain evidence="1">CC70A</strain>
    </source>
</reference>
<evidence type="ECO:0000313" key="1">
    <source>
        <dbReference type="EMBL" id="MDA3730405.1"/>
    </source>
</evidence>
<keyword evidence="2" id="KW-1185">Reference proteome</keyword>
<comment type="caution">
    <text evidence="1">The sequence shown here is derived from an EMBL/GenBank/DDBJ whole genome shotgun (WGS) entry which is preliminary data.</text>
</comment>
<gene>
    <name evidence="1" type="ORF">PBV87_02655</name>
</gene>
<sequence>MPTNVDALKEKYKEGYRCIHKDDSNGCTYVLRDFNKGKIYDVHTNDRMEIGEIDDFLDQLNKIKKQTGHDCICTGHECDD</sequence>
<dbReference type="Proteomes" id="UP001169242">
    <property type="component" value="Unassembled WGS sequence"/>
</dbReference>